<keyword evidence="3" id="KW-0418">Kinase</keyword>
<gene>
    <name evidence="3" type="ORF">MNBD_GAMMA17-689</name>
</gene>
<dbReference type="GO" id="GO:0015937">
    <property type="term" value="P:coenzyme A biosynthetic process"/>
    <property type="evidence" value="ECO:0007669"/>
    <property type="project" value="InterPro"/>
</dbReference>
<protein>
    <submittedName>
        <fullName evidence="3">Dephospho-CoA kinase</fullName>
        <ecNumber evidence="3">2.7.1.24</ecNumber>
    </submittedName>
</protein>
<organism evidence="3">
    <name type="scientific">hydrothermal vent metagenome</name>
    <dbReference type="NCBI Taxonomy" id="652676"/>
    <lineage>
        <taxon>unclassified sequences</taxon>
        <taxon>metagenomes</taxon>
        <taxon>ecological metagenomes</taxon>
    </lineage>
</organism>
<dbReference type="Gene3D" id="3.40.50.300">
    <property type="entry name" value="P-loop containing nucleotide triphosphate hydrolases"/>
    <property type="match status" value="1"/>
</dbReference>
<dbReference type="InterPro" id="IPR001977">
    <property type="entry name" value="Depp_CoAkinase"/>
</dbReference>
<dbReference type="EMBL" id="UOFQ01000194">
    <property type="protein sequence ID" value="VAW90469.1"/>
    <property type="molecule type" value="Genomic_DNA"/>
</dbReference>
<keyword evidence="1" id="KW-0547">Nucleotide-binding</keyword>
<dbReference type="GO" id="GO:0004140">
    <property type="term" value="F:dephospho-CoA kinase activity"/>
    <property type="evidence" value="ECO:0007669"/>
    <property type="project" value="UniProtKB-EC"/>
</dbReference>
<dbReference type="PANTHER" id="PTHR10695">
    <property type="entry name" value="DEPHOSPHO-COA KINASE-RELATED"/>
    <property type="match status" value="1"/>
</dbReference>
<dbReference type="Pfam" id="PF01121">
    <property type="entry name" value="CoaE"/>
    <property type="match status" value="1"/>
</dbReference>
<keyword evidence="2" id="KW-0067">ATP-binding</keyword>
<dbReference type="CDD" id="cd02022">
    <property type="entry name" value="DPCK"/>
    <property type="match status" value="1"/>
</dbReference>
<accession>A0A3B0ZX06</accession>
<evidence type="ECO:0000256" key="1">
    <source>
        <dbReference type="ARBA" id="ARBA00022741"/>
    </source>
</evidence>
<proteinExistence type="inferred from homology"/>
<dbReference type="InterPro" id="IPR027417">
    <property type="entry name" value="P-loop_NTPase"/>
</dbReference>
<sequence length="199" mass="21665">MLVVALTGGIGSGKSTVSQLFETFGTPIIDTDIIARQLVAPGEPALDEITKQFGPIILSTDGSLDRAKLRQIIFQNAEKKAQLESILHPLIRKEVAYQVSALTAPYCIVVIPLLIESNQEGIANRILVVDTPESAQLARVTRRDNQTENEVSAIISAQASRHERLAAADEVIHNDGSLEELKQQIAVLHQKYLGYSQAS</sequence>
<evidence type="ECO:0000313" key="3">
    <source>
        <dbReference type="EMBL" id="VAW90469.1"/>
    </source>
</evidence>
<name>A0A3B0ZX06_9ZZZZ</name>
<dbReference type="PROSITE" id="PS51219">
    <property type="entry name" value="DPCK"/>
    <property type="match status" value="1"/>
</dbReference>
<evidence type="ECO:0000256" key="2">
    <source>
        <dbReference type="ARBA" id="ARBA00022840"/>
    </source>
</evidence>
<dbReference type="HAMAP" id="MF_00376">
    <property type="entry name" value="Dephospho_CoA_kinase"/>
    <property type="match status" value="1"/>
</dbReference>
<dbReference type="EC" id="2.7.1.24" evidence="3"/>
<dbReference type="GO" id="GO:0005524">
    <property type="term" value="F:ATP binding"/>
    <property type="evidence" value="ECO:0007669"/>
    <property type="project" value="UniProtKB-KW"/>
</dbReference>
<reference evidence="3" key="1">
    <citation type="submission" date="2018-06" db="EMBL/GenBank/DDBJ databases">
        <authorList>
            <person name="Zhirakovskaya E."/>
        </authorList>
    </citation>
    <scope>NUCLEOTIDE SEQUENCE</scope>
</reference>
<dbReference type="PANTHER" id="PTHR10695:SF46">
    <property type="entry name" value="BIFUNCTIONAL COENZYME A SYNTHASE-RELATED"/>
    <property type="match status" value="1"/>
</dbReference>
<dbReference type="NCBIfam" id="TIGR00152">
    <property type="entry name" value="dephospho-CoA kinase"/>
    <property type="match status" value="1"/>
</dbReference>
<keyword evidence="3" id="KW-0808">Transferase</keyword>
<dbReference type="SUPFAM" id="SSF52540">
    <property type="entry name" value="P-loop containing nucleoside triphosphate hydrolases"/>
    <property type="match status" value="1"/>
</dbReference>
<dbReference type="AlphaFoldDB" id="A0A3B0ZX06"/>